<evidence type="ECO:0000256" key="9">
    <source>
        <dbReference type="ARBA" id="ARBA00022777"/>
    </source>
</evidence>
<dbReference type="EC" id="2.7.1.26" evidence="15"/>
<keyword evidence="6 15" id="KW-0808">Transferase</keyword>
<comment type="catalytic activity">
    <reaction evidence="13 15">
        <text>riboflavin + ATP = FMN + ADP + H(+)</text>
        <dbReference type="Rhea" id="RHEA:14357"/>
        <dbReference type="ChEBI" id="CHEBI:15378"/>
        <dbReference type="ChEBI" id="CHEBI:30616"/>
        <dbReference type="ChEBI" id="CHEBI:57986"/>
        <dbReference type="ChEBI" id="CHEBI:58210"/>
        <dbReference type="ChEBI" id="CHEBI:456216"/>
        <dbReference type="EC" id="2.7.1.26"/>
    </reaction>
</comment>
<dbReference type="FunFam" id="2.40.30.30:FF:000003">
    <property type="entry name" value="Riboflavin biosynthesis protein"/>
    <property type="match status" value="1"/>
</dbReference>
<dbReference type="InterPro" id="IPR023465">
    <property type="entry name" value="Riboflavin_kinase_dom_sf"/>
</dbReference>
<evidence type="ECO:0000256" key="10">
    <source>
        <dbReference type="ARBA" id="ARBA00022827"/>
    </source>
</evidence>
<evidence type="ECO:0000256" key="14">
    <source>
        <dbReference type="ARBA" id="ARBA00049494"/>
    </source>
</evidence>
<dbReference type="Gene3D" id="2.40.30.30">
    <property type="entry name" value="Riboflavin kinase-like"/>
    <property type="match status" value="1"/>
</dbReference>
<protein>
    <recommendedName>
        <fullName evidence="15">Riboflavin biosynthesis protein</fullName>
    </recommendedName>
    <domain>
        <recommendedName>
            <fullName evidence="15">Riboflavin kinase</fullName>
            <ecNumber evidence="15">2.7.1.26</ecNumber>
        </recommendedName>
        <alternativeName>
            <fullName evidence="15">Flavokinase</fullName>
        </alternativeName>
    </domain>
    <domain>
        <recommendedName>
            <fullName evidence="15">FMN adenylyltransferase</fullName>
            <ecNumber evidence="15">2.7.7.2</ecNumber>
        </recommendedName>
        <alternativeName>
            <fullName evidence="15">FAD pyrophosphorylase</fullName>
        </alternativeName>
        <alternativeName>
            <fullName evidence="15">FAD synthase</fullName>
        </alternativeName>
    </domain>
</protein>
<sequence length="315" mass="34999">MQIIPISYPMDLDELAQIVGKQVVAIGDFDGVHLGHQEVIGRAMLTAKNLGLNSAIMTFYPHPRAVMGQDKYIDSLTPTKKKMQIFESMGINHVYIVTFDASLMRLTPEQFVDGVLDRLGVDSVICGFDFTFGFQGKGTPDSLCELSHGKFSVEVVRPFHMNGEKVSSTRIREALQLGELETVTRLLGRPYSISGTVVDGAKRGRTLGFPTANLQLEEPYVSPKNGVYAIQATVRGEKYQGVMNIGVKPTFETGELKPSFEAHLFEFSEQIYGETVVVELIAFLRPERKFTSLEDLVAQIKLDSLEAKQKLTLEM</sequence>
<evidence type="ECO:0000256" key="15">
    <source>
        <dbReference type="PIRNR" id="PIRNR004491"/>
    </source>
</evidence>
<evidence type="ECO:0000256" key="2">
    <source>
        <dbReference type="ARBA" id="ARBA00004726"/>
    </source>
</evidence>
<evidence type="ECO:0000256" key="13">
    <source>
        <dbReference type="ARBA" id="ARBA00047880"/>
    </source>
</evidence>
<keyword evidence="4 15" id="KW-0285">Flavoprotein</keyword>
<keyword evidence="12" id="KW-0511">Multifunctional enzyme</keyword>
<keyword evidence="9 15" id="KW-0418">Kinase</keyword>
<dbReference type="GO" id="GO:0009231">
    <property type="term" value="P:riboflavin biosynthetic process"/>
    <property type="evidence" value="ECO:0007669"/>
    <property type="project" value="InterPro"/>
</dbReference>
<dbReference type="InterPro" id="IPR023468">
    <property type="entry name" value="Riboflavin_kinase"/>
</dbReference>
<comment type="pathway">
    <text evidence="3 15">Cofactor biosynthesis; FMN biosynthesis; FMN from riboflavin (ATP route): step 1/1.</text>
</comment>
<dbReference type="GO" id="GO:0003919">
    <property type="term" value="F:FMN adenylyltransferase activity"/>
    <property type="evidence" value="ECO:0007669"/>
    <property type="project" value="UniProtKB-UniRule"/>
</dbReference>
<dbReference type="SUPFAM" id="SSF52374">
    <property type="entry name" value="Nucleotidylyl transferase"/>
    <property type="match status" value="1"/>
</dbReference>
<dbReference type="GO" id="GO:0008531">
    <property type="term" value="F:riboflavin kinase activity"/>
    <property type="evidence" value="ECO:0007669"/>
    <property type="project" value="UniProtKB-UniRule"/>
</dbReference>
<dbReference type="UniPathway" id="UPA00277">
    <property type="reaction ID" value="UER00407"/>
</dbReference>
<evidence type="ECO:0000256" key="11">
    <source>
        <dbReference type="ARBA" id="ARBA00022840"/>
    </source>
</evidence>
<evidence type="ECO:0000256" key="6">
    <source>
        <dbReference type="ARBA" id="ARBA00022679"/>
    </source>
</evidence>
<dbReference type="FunFam" id="3.40.50.620:FF:000021">
    <property type="entry name" value="Riboflavin biosynthesis protein"/>
    <property type="match status" value="1"/>
</dbReference>
<dbReference type="PANTHER" id="PTHR22749:SF6">
    <property type="entry name" value="RIBOFLAVIN KINASE"/>
    <property type="match status" value="1"/>
</dbReference>
<evidence type="ECO:0000256" key="4">
    <source>
        <dbReference type="ARBA" id="ARBA00022630"/>
    </source>
</evidence>
<dbReference type="PIRSF" id="PIRSF004491">
    <property type="entry name" value="FAD_Synth"/>
    <property type="match status" value="1"/>
</dbReference>
<evidence type="ECO:0000256" key="7">
    <source>
        <dbReference type="ARBA" id="ARBA00022695"/>
    </source>
</evidence>
<accession>A0A198AL98</accession>
<dbReference type="Proteomes" id="UP000078454">
    <property type="component" value="Unassembled WGS sequence"/>
</dbReference>
<evidence type="ECO:0000313" key="18">
    <source>
        <dbReference type="Proteomes" id="UP000078454"/>
    </source>
</evidence>
<dbReference type="InterPro" id="IPR002606">
    <property type="entry name" value="Riboflavin_kinase_bac"/>
</dbReference>
<dbReference type="GO" id="GO:0006747">
    <property type="term" value="P:FAD biosynthetic process"/>
    <property type="evidence" value="ECO:0007669"/>
    <property type="project" value="UniProtKB-UniRule"/>
</dbReference>
<dbReference type="InterPro" id="IPR015865">
    <property type="entry name" value="Riboflavin_kinase_bac/euk"/>
</dbReference>
<proteinExistence type="inferred from homology"/>
<dbReference type="NCBIfam" id="TIGR00083">
    <property type="entry name" value="ribF"/>
    <property type="match status" value="1"/>
</dbReference>
<dbReference type="SMART" id="SM00904">
    <property type="entry name" value="Flavokinase"/>
    <property type="match status" value="1"/>
</dbReference>
<dbReference type="PANTHER" id="PTHR22749">
    <property type="entry name" value="RIBOFLAVIN KINASE/FMN ADENYLYLTRANSFERASE"/>
    <property type="match status" value="1"/>
</dbReference>
<dbReference type="OrthoDB" id="9803667at2"/>
<evidence type="ECO:0000256" key="5">
    <source>
        <dbReference type="ARBA" id="ARBA00022643"/>
    </source>
</evidence>
<dbReference type="NCBIfam" id="NF004160">
    <property type="entry name" value="PRK05627.1-3"/>
    <property type="match status" value="1"/>
</dbReference>
<comment type="similarity">
    <text evidence="15">Belongs to the ribF family.</text>
</comment>
<keyword evidence="10 15" id="KW-0274">FAD</keyword>
<gene>
    <name evidence="17" type="ORF">A8708_17355</name>
</gene>
<keyword evidence="5 15" id="KW-0288">FMN</keyword>
<dbReference type="Gene3D" id="3.40.50.620">
    <property type="entry name" value="HUPs"/>
    <property type="match status" value="1"/>
</dbReference>
<dbReference type="EMBL" id="LYPB01000048">
    <property type="protein sequence ID" value="OAS21688.1"/>
    <property type="molecule type" value="Genomic_DNA"/>
</dbReference>
<dbReference type="AlphaFoldDB" id="A0A198AL98"/>
<keyword evidence="7 15" id="KW-0548">Nucleotidyltransferase</keyword>
<dbReference type="NCBIfam" id="NF004162">
    <property type="entry name" value="PRK05627.1-5"/>
    <property type="match status" value="1"/>
</dbReference>
<evidence type="ECO:0000256" key="1">
    <source>
        <dbReference type="ARBA" id="ARBA00002121"/>
    </source>
</evidence>
<evidence type="ECO:0000259" key="16">
    <source>
        <dbReference type="SMART" id="SM00904"/>
    </source>
</evidence>
<evidence type="ECO:0000256" key="12">
    <source>
        <dbReference type="ARBA" id="ARBA00023268"/>
    </source>
</evidence>
<dbReference type="GO" id="GO:0005524">
    <property type="term" value="F:ATP binding"/>
    <property type="evidence" value="ECO:0007669"/>
    <property type="project" value="UniProtKB-UniRule"/>
</dbReference>
<dbReference type="InterPro" id="IPR014729">
    <property type="entry name" value="Rossmann-like_a/b/a_fold"/>
</dbReference>
<dbReference type="SUPFAM" id="SSF82114">
    <property type="entry name" value="Riboflavin kinase-like"/>
    <property type="match status" value="1"/>
</dbReference>
<organism evidence="17 18">
    <name type="scientific">Paenibacillus oryzisoli</name>
    <dbReference type="NCBI Taxonomy" id="1850517"/>
    <lineage>
        <taxon>Bacteria</taxon>
        <taxon>Bacillati</taxon>
        <taxon>Bacillota</taxon>
        <taxon>Bacilli</taxon>
        <taxon>Bacillales</taxon>
        <taxon>Paenibacillaceae</taxon>
        <taxon>Paenibacillus</taxon>
    </lineage>
</organism>
<dbReference type="Pfam" id="PF01687">
    <property type="entry name" value="Flavokinase"/>
    <property type="match status" value="1"/>
</dbReference>
<keyword evidence="18" id="KW-1185">Reference proteome</keyword>
<name>A0A198AL98_9BACL</name>
<reference evidence="17 18" key="1">
    <citation type="submission" date="2016-05" db="EMBL/GenBank/DDBJ databases">
        <title>Paenibacillus sp. 1ZS3-15 nov., isolated from the rhizosphere soil.</title>
        <authorList>
            <person name="Zhang X.X."/>
            <person name="Zhang J."/>
        </authorList>
    </citation>
    <scope>NUCLEOTIDE SEQUENCE [LARGE SCALE GENOMIC DNA]</scope>
    <source>
        <strain evidence="17 18">1ZS3-15</strain>
    </source>
</reference>
<dbReference type="Pfam" id="PF06574">
    <property type="entry name" value="FAD_syn"/>
    <property type="match status" value="1"/>
</dbReference>
<dbReference type="STRING" id="1850517.A8708_17355"/>
<evidence type="ECO:0000256" key="3">
    <source>
        <dbReference type="ARBA" id="ARBA00005201"/>
    </source>
</evidence>
<dbReference type="CDD" id="cd02064">
    <property type="entry name" value="FAD_synthetase_N"/>
    <property type="match status" value="1"/>
</dbReference>
<dbReference type="InterPro" id="IPR015864">
    <property type="entry name" value="FAD_synthase"/>
</dbReference>
<dbReference type="EC" id="2.7.7.2" evidence="15"/>
<evidence type="ECO:0000256" key="8">
    <source>
        <dbReference type="ARBA" id="ARBA00022741"/>
    </source>
</evidence>
<dbReference type="UniPathway" id="UPA00276">
    <property type="reaction ID" value="UER00406"/>
</dbReference>
<comment type="catalytic activity">
    <reaction evidence="14 15">
        <text>FMN + ATP + H(+) = FAD + diphosphate</text>
        <dbReference type="Rhea" id="RHEA:17237"/>
        <dbReference type="ChEBI" id="CHEBI:15378"/>
        <dbReference type="ChEBI" id="CHEBI:30616"/>
        <dbReference type="ChEBI" id="CHEBI:33019"/>
        <dbReference type="ChEBI" id="CHEBI:57692"/>
        <dbReference type="ChEBI" id="CHEBI:58210"/>
        <dbReference type="EC" id="2.7.7.2"/>
    </reaction>
</comment>
<dbReference type="GO" id="GO:0009398">
    <property type="term" value="P:FMN biosynthetic process"/>
    <property type="evidence" value="ECO:0007669"/>
    <property type="project" value="UniProtKB-UniRule"/>
</dbReference>
<comment type="pathway">
    <text evidence="2 15">Cofactor biosynthesis; FAD biosynthesis; FAD from FMN: step 1/1.</text>
</comment>
<evidence type="ECO:0000313" key="17">
    <source>
        <dbReference type="EMBL" id="OAS21688.1"/>
    </source>
</evidence>
<comment type="function">
    <text evidence="1">Catalyzes the phosphorylation of riboflavin to FMN followed by the adenylation of FMN to FAD.</text>
</comment>
<feature type="domain" description="Riboflavin kinase" evidence="16">
    <location>
        <begin position="186"/>
        <end position="312"/>
    </location>
</feature>
<keyword evidence="8 15" id="KW-0547">Nucleotide-binding</keyword>
<comment type="caution">
    <text evidence="17">The sequence shown here is derived from an EMBL/GenBank/DDBJ whole genome shotgun (WGS) entry which is preliminary data.</text>
</comment>
<keyword evidence="11 15" id="KW-0067">ATP-binding</keyword>